<feature type="domain" description="FAS1" evidence="3">
    <location>
        <begin position="1075"/>
        <end position="1209"/>
    </location>
</feature>
<dbReference type="InterPro" id="IPR050904">
    <property type="entry name" value="Adhesion/Biosynth-related"/>
</dbReference>
<dbReference type="FunFam" id="2.30.180.10:FF:000027">
    <property type="entry name" value="Uncharacterized protein, isoform C"/>
    <property type="match status" value="1"/>
</dbReference>
<feature type="compositionally biased region" description="Low complexity" evidence="1">
    <location>
        <begin position="429"/>
        <end position="447"/>
    </location>
</feature>
<protein>
    <recommendedName>
        <fullName evidence="3">FAS1 domain-containing protein</fullName>
    </recommendedName>
</protein>
<feature type="compositionally biased region" description="Low complexity" evidence="1">
    <location>
        <begin position="88"/>
        <end position="145"/>
    </location>
</feature>
<dbReference type="SUPFAM" id="SSF82153">
    <property type="entry name" value="FAS1 domain"/>
    <property type="match status" value="2"/>
</dbReference>
<dbReference type="InterPro" id="IPR000782">
    <property type="entry name" value="FAS1_domain"/>
</dbReference>
<evidence type="ECO:0000313" key="5">
    <source>
        <dbReference type="Proteomes" id="UP001200034"/>
    </source>
</evidence>
<feature type="compositionally biased region" description="Low complexity" evidence="1">
    <location>
        <begin position="750"/>
        <end position="784"/>
    </location>
</feature>
<sequence>MRLLLALWGTLCLWAVSTHAQGFIPPNAALHNAPPFHNAHRRQLNLPQYNQQNFIQAGVELPIPPQQHQQQRQHHGHQQSHQPHHHQQQQQQHRFAQFPHQQKQQVQQQQQQQQQQPHSNQQFQRSTQNQLQTAPQFPQQQQQLPSAGSNLDLHHQNFLDLRNFAGSQQQQQQQQQRHKQFPSTSLQSTAFPAPVYQQQQLQQPQAQQQQQQQFAYQQPQQFGQQTTQKLPSQLPVPTFQTLAQPQQQQQQQQFSYQQQPQQQQQQQQQQYQLTPQLGLPVPPLFNNLQSTPFPVQPSRETFQQQQQLQQQQQPLYSQQQQQHQFINNAPQAQQADQEYKQKIIQKHEQFVAKQYEKSQHKVRQQHEEFLAKQHAIKQHVLPTIITQHNNNYPIQQQYVQAPRGRPVAHPTEYNQFNSALQQYYKEHPTTTTTTTTSTTTTTTEASTTPKKNIYAQVKSELGKYNSSPKLVGKKPVKTIARDDLLKQLKAALSEAPQQPLTGNKTYDEMDLVLPNGQRVQVIRTTDPNLVQGQQAYSQEQLQTLLAQQALGGAGKLSLSDVAPTKSKDLVLPGGGKVQILRSPDPQESDALPAGGLPGGVDLSSLAALYGGGAGDIQGVSNGANSIASSAVITSDSDDPPTLEELAKRGLIPDGYEIEGLSPKTTPAPPTLPPKKKATYVYLEEQADGSFKIQGVKANGEKETKQTGAEVESILERIRSGEIKLPPSVYRLTLPNDEVVEIKSGKIIQTTTTRAPATTTSTTTTTTTPSTTTTARLTTTTTPTPFISRGTPSNHRQYHPSRLSSTTSTTPSTTSIPSTTYTPYTPRFPGLYESSSSSASISASLVRTTPAPIFSSLPVTQSSHYIAGASTHLPVVTERLADIAQTQTEIVAQTPAQYADALVQETENTEKAAASSSVLSNPSEDLLQILKSNGLFAMAKYLRQSGLDSILNETGPYTIFVPTDKAFKNLLVQLGGPERAEEKFRSNPRLLSGLLLHHVIPGSFEIATLQDEMTGVSLAGTQLRVNQYNMHDQEWNDVTLTTINGAMVVLNKKDIKIPQGVAHAVDRVMFPLPVGDLLQTLQSDREGRFSNFLKILYTSGLSEKLQSKGVKTYTVFAPVDKSFSELDSDTLEKLYTDKEAAEQFAMKHIVPGALFSAGMRFYQVKDSLYTGKTVVLQKTSAGKIKVNDAQMVTSNIPATNGVIHALDGVLA</sequence>
<dbReference type="GO" id="GO:0005615">
    <property type="term" value="C:extracellular space"/>
    <property type="evidence" value="ECO:0007669"/>
    <property type="project" value="TreeGrafter"/>
</dbReference>
<accession>A0AAD4K6A2</accession>
<evidence type="ECO:0000256" key="1">
    <source>
        <dbReference type="SAM" id="MobiDB-lite"/>
    </source>
</evidence>
<feature type="region of interest" description="Disordered" evidence="1">
    <location>
        <begin position="428"/>
        <end position="447"/>
    </location>
</feature>
<dbReference type="Gene3D" id="2.30.180.10">
    <property type="entry name" value="FAS1 domain"/>
    <property type="match status" value="2"/>
</dbReference>
<feature type="compositionally biased region" description="Polar residues" evidence="1">
    <location>
        <begin position="286"/>
        <end position="302"/>
    </location>
</feature>
<evidence type="ECO:0000313" key="4">
    <source>
        <dbReference type="EMBL" id="KAH8376926.1"/>
    </source>
</evidence>
<evidence type="ECO:0000256" key="2">
    <source>
        <dbReference type="SAM" id="SignalP"/>
    </source>
</evidence>
<feature type="compositionally biased region" description="Basic residues" evidence="1">
    <location>
        <begin position="71"/>
        <end position="87"/>
    </location>
</feature>
<dbReference type="PANTHER" id="PTHR10900:SF120">
    <property type="entry name" value="MUCIN-5AC-RELATED"/>
    <property type="match status" value="1"/>
</dbReference>
<feature type="region of interest" description="Disordered" evidence="1">
    <location>
        <begin position="750"/>
        <end position="823"/>
    </location>
</feature>
<evidence type="ECO:0000259" key="3">
    <source>
        <dbReference type="PROSITE" id="PS50213"/>
    </source>
</evidence>
<feature type="signal peptide" evidence="2">
    <location>
        <begin position="1"/>
        <end position="20"/>
    </location>
</feature>
<feature type="region of interest" description="Disordered" evidence="1">
    <location>
        <begin position="65"/>
        <end position="150"/>
    </location>
</feature>
<gene>
    <name evidence="4" type="ORF">KR093_002281</name>
</gene>
<dbReference type="Pfam" id="PF02469">
    <property type="entry name" value="Fasciclin"/>
    <property type="match status" value="2"/>
</dbReference>
<dbReference type="PROSITE" id="PS50213">
    <property type="entry name" value="FAS1"/>
    <property type="match status" value="2"/>
</dbReference>
<comment type="caution">
    <text evidence="4">The sequence shown here is derived from an EMBL/GenBank/DDBJ whole genome shotgun (WGS) entry which is preliminary data.</text>
</comment>
<keyword evidence="5" id="KW-1185">Reference proteome</keyword>
<feature type="compositionally biased region" description="Low complexity" evidence="1">
    <location>
        <begin position="303"/>
        <end position="324"/>
    </location>
</feature>
<organism evidence="4 5">
    <name type="scientific">Drosophila rubida</name>
    <dbReference type="NCBI Taxonomy" id="30044"/>
    <lineage>
        <taxon>Eukaryota</taxon>
        <taxon>Metazoa</taxon>
        <taxon>Ecdysozoa</taxon>
        <taxon>Arthropoda</taxon>
        <taxon>Hexapoda</taxon>
        <taxon>Insecta</taxon>
        <taxon>Pterygota</taxon>
        <taxon>Neoptera</taxon>
        <taxon>Endopterygota</taxon>
        <taxon>Diptera</taxon>
        <taxon>Brachycera</taxon>
        <taxon>Muscomorpha</taxon>
        <taxon>Ephydroidea</taxon>
        <taxon>Drosophilidae</taxon>
        <taxon>Drosophila</taxon>
    </lineage>
</organism>
<feature type="domain" description="FAS1" evidence="3">
    <location>
        <begin position="922"/>
        <end position="1068"/>
    </location>
</feature>
<feature type="chain" id="PRO_5041923786" description="FAS1 domain-containing protein" evidence="2">
    <location>
        <begin position="21"/>
        <end position="1210"/>
    </location>
</feature>
<reference evidence="4" key="1">
    <citation type="journal article" date="2021" name="Mol. Ecol. Resour.">
        <title>Phylogenomic analyses of the genus Drosophila reveals genomic signals of climate adaptation.</title>
        <authorList>
            <person name="Li F."/>
            <person name="Rane R.V."/>
            <person name="Luria V."/>
            <person name="Xiong Z."/>
            <person name="Chen J."/>
            <person name="Li Z."/>
            <person name="Catullo R.A."/>
            <person name="Griffin P.C."/>
            <person name="Schiffer M."/>
            <person name="Pearce S."/>
            <person name="Lee S.F."/>
            <person name="McElroy K."/>
            <person name="Stocker A."/>
            <person name="Shirriffs J."/>
            <person name="Cockerell F."/>
            <person name="Coppin C."/>
            <person name="Sgro C.M."/>
            <person name="Karger A."/>
            <person name="Cain J.W."/>
            <person name="Weber J.A."/>
            <person name="Santpere G."/>
            <person name="Kirschner M.W."/>
            <person name="Hoffmann A.A."/>
            <person name="Oakeshott J.G."/>
            <person name="Zhang G."/>
        </authorList>
    </citation>
    <scope>NUCLEOTIDE SEQUENCE</scope>
    <source>
        <strain evidence="4">BGI-SZ-2011g</strain>
    </source>
</reference>
<proteinExistence type="predicted"/>
<dbReference type="PANTHER" id="PTHR10900">
    <property type="entry name" value="PERIOSTIN-RELATED"/>
    <property type="match status" value="1"/>
</dbReference>
<dbReference type="FunFam" id="2.30.180.10:FF:000029">
    <property type="entry name" value="Uncharacterized protein, isoform C"/>
    <property type="match status" value="1"/>
</dbReference>
<keyword evidence="2" id="KW-0732">Signal</keyword>
<dbReference type="EMBL" id="JAJJHW010001127">
    <property type="protein sequence ID" value="KAH8376926.1"/>
    <property type="molecule type" value="Genomic_DNA"/>
</dbReference>
<feature type="compositionally biased region" description="Low complexity" evidence="1">
    <location>
        <begin position="803"/>
        <end position="823"/>
    </location>
</feature>
<dbReference type="InterPro" id="IPR036378">
    <property type="entry name" value="FAS1_dom_sf"/>
</dbReference>
<feature type="region of interest" description="Disordered" evidence="1">
    <location>
        <begin position="280"/>
        <end position="325"/>
    </location>
</feature>
<dbReference type="Proteomes" id="UP001200034">
    <property type="component" value="Unassembled WGS sequence"/>
</dbReference>
<dbReference type="AlphaFoldDB" id="A0AAD4K6A2"/>
<dbReference type="SMART" id="SM00554">
    <property type="entry name" value="FAS1"/>
    <property type="match status" value="2"/>
</dbReference>
<name>A0AAD4K6A2_9MUSC</name>